<accession>A0A974Y5J0</accession>
<dbReference type="AlphaFoldDB" id="A0A974Y5J0"/>
<feature type="region of interest" description="Disordered" evidence="1">
    <location>
        <begin position="189"/>
        <end position="223"/>
    </location>
</feature>
<dbReference type="RefSeq" id="WP_203388950.1">
    <property type="nucleotide sequence ID" value="NZ_CP064781.1"/>
</dbReference>
<feature type="signal peptide" evidence="2">
    <location>
        <begin position="1"/>
        <end position="20"/>
    </location>
</feature>
<sequence>MNVRLPLLILALSLSALAPAQTVYESKGGQGKVYSDRPTPGARAVELRPLTVVEPVPVAPAAAAEPARDGGRQRQAAAAPTYQSLRVVFPEEGGSVAANNASFEVRLAVDPPLRVEQGHAFALRLDGRPVPGRFTATEIMVPPEFFGNIPPSGVQRHVLEASIVDAGGQTLLTAPPVDFQTRFVTVLQRPHGLRPRPAPPPAPVQPPAPALEPAHPAGRRLDR</sequence>
<feature type="chain" id="PRO_5037248210" evidence="2">
    <location>
        <begin position="21"/>
        <end position="223"/>
    </location>
</feature>
<feature type="domain" description="DUF4124" evidence="3">
    <location>
        <begin position="10"/>
        <end position="65"/>
    </location>
</feature>
<dbReference type="Pfam" id="PF13511">
    <property type="entry name" value="DUF4124"/>
    <property type="match status" value="1"/>
</dbReference>
<protein>
    <submittedName>
        <fullName evidence="4">DUF4124 domain-containing protein</fullName>
    </submittedName>
</protein>
<evidence type="ECO:0000313" key="5">
    <source>
        <dbReference type="Proteomes" id="UP000663444"/>
    </source>
</evidence>
<evidence type="ECO:0000256" key="2">
    <source>
        <dbReference type="SAM" id="SignalP"/>
    </source>
</evidence>
<evidence type="ECO:0000259" key="3">
    <source>
        <dbReference type="Pfam" id="PF13511"/>
    </source>
</evidence>
<dbReference type="EMBL" id="CP064781">
    <property type="protein sequence ID" value="QRJ65419.1"/>
    <property type="molecule type" value="Genomic_DNA"/>
</dbReference>
<reference evidence="4" key="1">
    <citation type="submission" date="2020-11" db="EMBL/GenBank/DDBJ databases">
        <title>Azospira restricta DSM 18626 genome sequence.</title>
        <authorList>
            <person name="Moe W.M."/>
        </authorList>
    </citation>
    <scope>NUCLEOTIDE SEQUENCE</scope>
    <source>
        <strain evidence="4">DSM 18626</strain>
    </source>
</reference>
<name>A0A974Y5J0_9RHOO</name>
<proteinExistence type="predicted"/>
<keyword evidence="2" id="KW-0732">Signal</keyword>
<evidence type="ECO:0000256" key="1">
    <source>
        <dbReference type="SAM" id="MobiDB-lite"/>
    </source>
</evidence>
<evidence type="ECO:0000313" key="4">
    <source>
        <dbReference type="EMBL" id="QRJ65419.1"/>
    </source>
</evidence>
<dbReference type="Proteomes" id="UP000663444">
    <property type="component" value="Chromosome"/>
</dbReference>
<dbReference type="KEGG" id="ares:IWH25_08885"/>
<feature type="compositionally biased region" description="Pro residues" evidence="1">
    <location>
        <begin position="196"/>
        <end position="210"/>
    </location>
</feature>
<gene>
    <name evidence="4" type="ORF">IWH25_08885</name>
</gene>
<organism evidence="4 5">
    <name type="scientific">Azospira restricta</name>
    <dbReference type="NCBI Taxonomy" id="404405"/>
    <lineage>
        <taxon>Bacteria</taxon>
        <taxon>Pseudomonadati</taxon>
        <taxon>Pseudomonadota</taxon>
        <taxon>Betaproteobacteria</taxon>
        <taxon>Rhodocyclales</taxon>
        <taxon>Rhodocyclaceae</taxon>
        <taxon>Azospira</taxon>
    </lineage>
</organism>
<keyword evidence="5" id="KW-1185">Reference proteome</keyword>
<dbReference type="InterPro" id="IPR025392">
    <property type="entry name" value="DUF4124"/>
</dbReference>